<dbReference type="RefSeq" id="WP_306100073.1">
    <property type="nucleotide sequence ID" value="NZ_CP162601.1"/>
</dbReference>
<dbReference type="NCBIfam" id="TIGR02450">
    <property type="entry name" value="TIGR02450 family Trp-rich protein"/>
    <property type="match status" value="1"/>
</dbReference>
<sequence length="71" mass="8512">MNRFNPNKLYHSKWTAITPLQREKHFIVCEVTFTEQGSVEHCVLEAVYSGRQFDIDWRVLKNASQWQQGWK</sequence>
<dbReference type="EMBL" id="CP162601">
    <property type="protein sequence ID" value="XDK24025.1"/>
    <property type="molecule type" value="Genomic_DNA"/>
</dbReference>
<protein>
    <submittedName>
        <fullName evidence="1">TIGR02450 family Trp-rich protein</fullName>
    </submittedName>
</protein>
<gene>
    <name evidence="1" type="ORF">AB0763_07195</name>
</gene>
<name>A0AB39HBI1_9VIBR</name>
<proteinExistence type="predicted"/>
<dbReference type="Pfam" id="PF09493">
    <property type="entry name" value="DUF2389"/>
    <property type="match status" value="1"/>
</dbReference>
<dbReference type="InterPro" id="IPR012663">
    <property type="entry name" value="CHP02450_Tryp"/>
</dbReference>
<dbReference type="AlphaFoldDB" id="A0AB39HBI1"/>
<accession>A0AB39HBI1</accession>
<dbReference type="KEGG" id="vih:AB0763_07195"/>
<reference evidence="1" key="1">
    <citation type="submission" date="2024-07" db="EMBL/GenBank/DDBJ databases">
        <title>Genome Analysis of a Potential Novel Vibrio Species Secreting pH- and Thermo-stable Alginate Lyase and its Application in Producing Alginate Oligosaccharides.</title>
        <authorList>
            <person name="Huang H."/>
            <person name="Bao K."/>
        </authorList>
    </citation>
    <scope>NUCLEOTIDE SEQUENCE</scope>
    <source>
        <strain evidence="1">HB236076</strain>
    </source>
</reference>
<organism evidence="1">
    <name type="scientific">Vibrio sp. HB236076</name>
    <dbReference type="NCBI Taxonomy" id="3232307"/>
    <lineage>
        <taxon>Bacteria</taxon>
        <taxon>Pseudomonadati</taxon>
        <taxon>Pseudomonadota</taxon>
        <taxon>Gammaproteobacteria</taxon>
        <taxon>Vibrionales</taxon>
        <taxon>Vibrionaceae</taxon>
        <taxon>Vibrio</taxon>
    </lineage>
</organism>
<evidence type="ECO:0000313" key="1">
    <source>
        <dbReference type="EMBL" id="XDK24025.1"/>
    </source>
</evidence>